<organism evidence="2 3">
    <name type="scientific">Colletotrichum chrysophilum</name>
    <dbReference type="NCBI Taxonomy" id="1836956"/>
    <lineage>
        <taxon>Eukaryota</taxon>
        <taxon>Fungi</taxon>
        <taxon>Dikarya</taxon>
        <taxon>Ascomycota</taxon>
        <taxon>Pezizomycotina</taxon>
        <taxon>Sordariomycetes</taxon>
        <taxon>Hypocreomycetidae</taxon>
        <taxon>Glomerellales</taxon>
        <taxon>Glomerellaceae</taxon>
        <taxon>Colletotrichum</taxon>
        <taxon>Colletotrichum gloeosporioides species complex</taxon>
    </lineage>
</organism>
<evidence type="ECO:0000313" key="3">
    <source>
        <dbReference type="Proteomes" id="UP001243330"/>
    </source>
</evidence>
<name>A0AAD9A3J1_9PEZI</name>
<feature type="region of interest" description="Disordered" evidence="1">
    <location>
        <begin position="328"/>
        <end position="347"/>
    </location>
</feature>
<reference evidence="2" key="1">
    <citation type="submission" date="2023-01" db="EMBL/GenBank/DDBJ databases">
        <title>Colletotrichum chrysophilum M932 genome sequence.</title>
        <authorList>
            <person name="Baroncelli R."/>
        </authorList>
    </citation>
    <scope>NUCLEOTIDE SEQUENCE</scope>
    <source>
        <strain evidence="2">M932</strain>
    </source>
</reference>
<protein>
    <submittedName>
        <fullName evidence="2">Uncharacterized protein</fullName>
    </submittedName>
</protein>
<proteinExistence type="predicted"/>
<gene>
    <name evidence="2" type="ORF">CCHR01_18977</name>
</gene>
<keyword evidence="3" id="KW-1185">Reference proteome</keyword>
<evidence type="ECO:0000256" key="1">
    <source>
        <dbReference type="SAM" id="MobiDB-lite"/>
    </source>
</evidence>
<feature type="compositionally biased region" description="Basic and acidic residues" evidence="1">
    <location>
        <begin position="251"/>
        <end position="277"/>
    </location>
</feature>
<evidence type="ECO:0000313" key="2">
    <source>
        <dbReference type="EMBL" id="KAK1838399.1"/>
    </source>
</evidence>
<accession>A0AAD9A3J1</accession>
<feature type="compositionally biased region" description="Polar residues" evidence="1">
    <location>
        <begin position="299"/>
        <end position="308"/>
    </location>
</feature>
<sequence>MTRGFQELMTNINTQQTDKVDYSHAIEVVPISQTQDDEQFVEDWLRLDEGILNEPSDPVSQTPEHEELDEDCVMLQQEIFKEQTDPVNYYASHPDLRRLPGLRFPGEIGDPVTRVGQAGWRMFFDGPALPSHSNKLLLAANIKKFTDIYVEVVTESRGVGQWNEVLREAMQRLTTRTGREKWGAVAVEDCSKCMTRLVGARNLFLRRSDLRRGHLRGQRPIKLPKGFRPFLASLDRWIEASVWIQPGHEPSATHESMEPAATDEKPQRPPKRSHDETSPSDEDVEPPNKIRQVKAEDTGASNQAESLTSGYEQRIAMLEAENRKLQHSLAENSKIAEEDDSRRPRNWVKSARDWAASFWG</sequence>
<comment type="caution">
    <text evidence="2">The sequence shown here is derived from an EMBL/GenBank/DDBJ whole genome shotgun (WGS) entry which is preliminary data.</text>
</comment>
<dbReference type="EMBL" id="JAQOWY010000837">
    <property type="protein sequence ID" value="KAK1838399.1"/>
    <property type="molecule type" value="Genomic_DNA"/>
</dbReference>
<feature type="region of interest" description="Disordered" evidence="1">
    <location>
        <begin position="248"/>
        <end position="308"/>
    </location>
</feature>
<dbReference type="AlphaFoldDB" id="A0AAD9A3J1"/>
<feature type="compositionally biased region" description="Basic and acidic residues" evidence="1">
    <location>
        <begin position="334"/>
        <end position="343"/>
    </location>
</feature>
<dbReference type="Proteomes" id="UP001243330">
    <property type="component" value="Unassembled WGS sequence"/>
</dbReference>